<evidence type="ECO:0000313" key="2">
    <source>
        <dbReference type="Proteomes" id="UP001221142"/>
    </source>
</evidence>
<evidence type="ECO:0000313" key="1">
    <source>
        <dbReference type="EMBL" id="KAJ7628605.1"/>
    </source>
</evidence>
<sequence>MPSIVASPCRSSRLQKISKQCAAARAKVVAAKRTPLAPKHNGIACTTATMTFPRTLARPAIDEVDVNALANVYTDLAGVPAQYVRDNLCRSSMRAATQGVNISLPNDGLPKELQVLLNDVVAADCPTHIFAVHSASAVTQKRRVALFPAHDLLFRLHCTRLPELPASRPSKSGEKAKTIPVVPLCLPSLETFPLLHAYLYTQNAPALLASLAPPCEADLLRLAQHAQKVYGLWSNACALGVVDGLLYDAIEASWEATMRGMQACQT</sequence>
<comment type="caution">
    <text evidence="1">The sequence shown here is derived from an EMBL/GenBank/DDBJ whole genome shotgun (WGS) entry which is preliminary data.</text>
</comment>
<gene>
    <name evidence="1" type="ORF">FB45DRAFT_1004161</name>
</gene>
<dbReference type="Proteomes" id="UP001221142">
    <property type="component" value="Unassembled WGS sequence"/>
</dbReference>
<organism evidence="1 2">
    <name type="scientific">Roridomyces roridus</name>
    <dbReference type="NCBI Taxonomy" id="1738132"/>
    <lineage>
        <taxon>Eukaryota</taxon>
        <taxon>Fungi</taxon>
        <taxon>Dikarya</taxon>
        <taxon>Basidiomycota</taxon>
        <taxon>Agaricomycotina</taxon>
        <taxon>Agaricomycetes</taxon>
        <taxon>Agaricomycetidae</taxon>
        <taxon>Agaricales</taxon>
        <taxon>Marasmiineae</taxon>
        <taxon>Mycenaceae</taxon>
        <taxon>Roridomyces</taxon>
    </lineage>
</organism>
<proteinExistence type="predicted"/>
<dbReference type="AlphaFoldDB" id="A0AAD7BR80"/>
<protein>
    <submittedName>
        <fullName evidence="1">Uncharacterized protein</fullName>
    </submittedName>
</protein>
<reference evidence="1" key="1">
    <citation type="submission" date="2023-03" db="EMBL/GenBank/DDBJ databases">
        <title>Massive genome expansion in bonnet fungi (Mycena s.s.) driven by repeated elements and novel gene families across ecological guilds.</title>
        <authorList>
            <consortium name="Lawrence Berkeley National Laboratory"/>
            <person name="Harder C.B."/>
            <person name="Miyauchi S."/>
            <person name="Viragh M."/>
            <person name="Kuo A."/>
            <person name="Thoen E."/>
            <person name="Andreopoulos B."/>
            <person name="Lu D."/>
            <person name="Skrede I."/>
            <person name="Drula E."/>
            <person name="Henrissat B."/>
            <person name="Morin E."/>
            <person name="Kohler A."/>
            <person name="Barry K."/>
            <person name="LaButti K."/>
            <person name="Morin E."/>
            <person name="Salamov A."/>
            <person name="Lipzen A."/>
            <person name="Mereny Z."/>
            <person name="Hegedus B."/>
            <person name="Baldrian P."/>
            <person name="Stursova M."/>
            <person name="Weitz H."/>
            <person name="Taylor A."/>
            <person name="Grigoriev I.V."/>
            <person name="Nagy L.G."/>
            <person name="Martin F."/>
            <person name="Kauserud H."/>
        </authorList>
    </citation>
    <scope>NUCLEOTIDE SEQUENCE</scope>
    <source>
        <strain evidence="1">9284</strain>
    </source>
</reference>
<keyword evidence="2" id="KW-1185">Reference proteome</keyword>
<accession>A0AAD7BR80</accession>
<name>A0AAD7BR80_9AGAR</name>
<dbReference type="EMBL" id="JARKIF010000010">
    <property type="protein sequence ID" value="KAJ7628605.1"/>
    <property type="molecule type" value="Genomic_DNA"/>
</dbReference>